<protein>
    <recommendedName>
        <fullName evidence="3">START domain-containing protein</fullName>
    </recommendedName>
</protein>
<gene>
    <name evidence="2" type="ORF">HAKA00212_LOCUS7800</name>
</gene>
<feature type="compositionally biased region" description="Basic and acidic residues" evidence="1">
    <location>
        <begin position="285"/>
        <end position="295"/>
    </location>
</feature>
<feature type="compositionally biased region" description="Basic and acidic residues" evidence="1">
    <location>
        <begin position="247"/>
        <end position="260"/>
    </location>
</feature>
<name>A0A7S3XQD3_HETAK</name>
<accession>A0A7S3XQD3</accession>
<reference evidence="2" key="1">
    <citation type="submission" date="2021-01" db="EMBL/GenBank/DDBJ databases">
        <authorList>
            <person name="Corre E."/>
            <person name="Pelletier E."/>
            <person name="Niang G."/>
            <person name="Scheremetjew M."/>
            <person name="Finn R."/>
            <person name="Kale V."/>
            <person name="Holt S."/>
            <person name="Cochrane G."/>
            <person name="Meng A."/>
            <person name="Brown T."/>
            <person name="Cohen L."/>
        </authorList>
    </citation>
    <scope>NUCLEOTIDE SEQUENCE</scope>
    <source>
        <strain evidence="2">CCMP3107</strain>
    </source>
</reference>
<dbReference type="EMBL" id="HBIU01016677">
    <property type="protein sequence ID" value="CAE0629118.1"/>
    <property type="molecule type" value="Transcribed_RNA"/>
</dbReference>
<sequence>MKGILLDRRNTWYELQGGGNCLMCQVNLSAGSELPYQIERQLLTGGPFLNSGCYVYRARFTLDCPAKELFKALNGPFGMKMLFPDMVETVFDRAPLVSWSSRGLFNRAAAMGASTTGDDNNLKLYCTRIPMGGMVTERQCLMLVAADPFGRTVVAKSVLNPHLPGGSHYSDEKQTSTHVERAVIFSGFQVDEALLGGAIVTVVHWNDLCGQLLAVTSNEKVKNRMISANGALNALVAAIKQASAEHPVEKLRRKVSDSLKSRSPGSSRRSPSFGGGGSPLNVSGNDDRARAKGPL</sequence>
<feature type="region of interest" description="Disordered" evidence="1">
    <location>
        <begin position="247"/>
        <end position="295"/>
    </location>
</feature>
<evidence type="ECO:0008006" key="3">
    <source>
        <dbReference type="Google" id="ProtNLM"/>
    </source>
</evidence>
<evidence type="ECO:0000313" key="2">
    <source>
        <dbReference type="EMBL" id="CAE0629118.1"/>
    </source>
</evidence>
<organism evidence="2">
    <name type="scientific">Heterosigma akashiwo</name>
    <name type="common">Chromophytic alga</name>
    <name type="synonym">Heterosigma carterae</name>
    <dbReference type="NCBI Taxonomy" id="2829"/>
    <lineage>
        <taxon>Eukaryota</taxon>
        <taxon>Sar</taxon>
        <taxon>Stramenopiles</taxon>
        <taxon>Ochrophyta</taxon>
        <taxon>Raphidophyceae</taxon>
        <taxon>Chattonellales</taxon>
        <taxon>Chattonellaceae</taxon>
        <taxon>Heterosigma</taxon>
    </lineage>
</organism>
<dbReference type="AlphaFoldDB" id="A0A7S3XQD3"/>
<proteinExistence type="predicted"/>
<feature type="compositionally biased region" description="Low complexity" evidence="1">
    <location>
        <begin position="261"/>
        <end position="272"/>
    </location>
</feature>
<evidence type="ECO:0000256" key="1">
    <source>
        <dbReference type="SAM" id="MobiDB-lite"/>
    </source>
</evidence>